<evidence type="ECO:0000313" key="3">
    <source>
        <dbReference type="Proteomes" id="UP001569963"/>
    </source>
</evidence>
<organism evidence="2 3">
    <name type="scientific">Actinomadura monticuli</name>
    <dbReference type="NCBI Taxonomy" id="3097367"/>
    <lineage>
        <taxon>Bacteria</taxon>
        <taxon>Bacillati</taxon>
        <taxon>Actinomycetota</taxon>
        <taxon>Actinomycetes</taxon>
        <taxon>Streptosporangiales</taxon>
        <taxon>Thermomonosporaceae</taxon>
        <taxon>Actinomadura</taxon>
    </lineage>
</organism>
<dbReference type="SUPFAM" id="SSF56801">
    <property type="entry name" value="Acetyl-CoA synthetase-like"/>
    <property type="match status" value="1"/>
</dbReference>
<dbReference type="Gene3D" id="3.40.50.980">
    <property type="match status" value="2"/>
</dbReference>
<dbReference type="SMART" id="SM00923">
    <property type="entry name" value="MbtH"/>
    <property type="match status" value="1"/>
</dbReference>
<dbReference type="PANTHER" id="PTHR45527">
    <property type="entry name" value="NONRIBOSOMAL PEPTIDE SYNTHETASE"/>
    <property type="match status" value="1"/>
</dbReference>
<dbReference type="InterPro" id="IPR025110">
    <property type="entry name" value="AMP-bd_C"/>
</dbReference>
<reference evidence="2 3" key="1">
    <citation type="submission" date="2023-11" db="EMBL/GenBank/DDBJ databases">
        <title>Actinomadura monticuli sp. nov., isolated from volcanic ash.</title>
        <authorList>
            <person name="Lee S.D."/>
            <person name="Yang H."/>
            <person name="Kim I.S."/>
        </authorList>
    </citation>
    <scope>NUCLEOTIDE SEQUENCE [LARGE SCALE GENOMIC DNA]</scope>
    <source>
        <strain evidence="2 3">DLS-62</strain>
    </source>
</reference>
<dbReference type="Gene3D" id="3.30.300.30">
    <property type="match status" value="1"/>
</dbReference>
<proteinExistence type="predicted"/>
<dbReference type="InterPro" id="IPR000873">
    <property type="entry name" value="AMP-dep_synth/lig_dom"/>
</dbReference>
<dbReference type="Gene3D" id="2.30.38.10">
    <property type="entry name" value="Luciferase, Domain 3"/>
    <property type="match status" value="1"/>
</dbReference>
<dbReference type="CDD" id="cd05930">
    <property type="entry name" value="A_NRPS"/>
    <property type="match status" value="1"/>
</dbReference>
<dbReference type="EMBL" id="JAXCEI010000002">
    <property type="protein sequence ID" value="MFA1538079.1"/>
    <property type="molecule type" value="Genomic_DNA"/>
</dbReference>
<dbReference type="InterPro" id="IPR020845">
    <property type="entry name" value="AMP-binding_CS"/>
</dbReference>
<dbReference type="PROSITE" id="PS00455">
    <property type="entry name" value="AMP_BINDING"/>
    <property type="match status" value="1"/>
</dbReference>
<dbReference type="InterPro" id="IPR038020">
    <property type="entry name" value="MbtH-like_sf"/>
</dbReference>
<dbReference type="InterPro" id="IPR005153">
    <property type="entry name" value="MbtH-like_dom"/>
</dbReference>
<dbReference type="Pfam" id="PF00501">
    <property type="entry name" value="AMP-binding"/>
    <property type="match status" value="1"/>
</dbReference>
<dbReference type="RefSeq" id="WP_371947424.1">
    <property type="nucleotide sequence ID" value="NZ_JAXCEI010000002.1"/>
</dbReference>
<dbReference type="InterPro" id="IPR010071">
    <property type="entry name" value="AA_adenyl_dom"/>
</dbReference>
<feature type="domain" description="MbtH-like" evidence="1">
    <location>
        <begin position="643"/>
        <end position="693"/>
    </location>
</feature>
<dbReference type="NCBIfam" id="TIGR01733">
    <property type="entry name" value="AA-adenyl-dom"/>
    <property type="match status" value="1"/>
</dbReference>
<dbReference type="Pfam" id="PF13193">
    <property type="entry name" value="AMP-binding_C"/>
    <property type="match status" value="1"/>
</dbReference>
<evidence type="ECO:0000259" key="1">
    <source>
        <dbReference type="SMART" id="SM00923"/>
    </source>
</evidence>
<evidence type="ECO:0000313" key="2">
    <source>
        <dbReference type="EMBL" id="MFA1538079.1"/>
    </source>
</evidence>
<keyword evidence="3" id="KW-1185">Reference proteome</keyword>
<gene>
    <name evidence="2" type="ORF">SM611_03985</name>
</gene>
<dbReference type="Gene3D" id="3.90.820.10">
    <property type="entry name" value="Structural Genomics, Unknown Function 30-nov-00 1gh9 Mol_id"/>
    <property type="match status" value="1"/>
</dbReference>
<dbReference type="Proteomes" id="UP001569963">
    <property type="component" value="Unassembled WGS sequence"/>
</dbReference>
<name>A0ABV4Q4J9_9ACTN</name>
<dbReference type="PANTHER" id="PTHR45527:SF1">
    <property type="entry name" value="FATTY ACID SYNTHASE"/>
    <property type="match status" value="1"/>
</dbReference>
<comment type="caution">
    <text evidence="2">The sequence shown here is derived from an EMBL/GenBank/DDBJ whole genome shotgun (WGS) entry which is preliminary data.</text>
</comment>
<dbReference type="SUPFAM" id="SSF160582">
    <property type="entry name" value="MbtH-like"/>
    <property type="match status" value="1"/>
</dbReference>
<accession>A0ABV4Q4J9</accession>
<dbReference type="InterPro" id="IPR045851">
    <property type="entry name" value="AMP-bd_C_sf"/>
</dbReference>
<protein>
    <submittedName>
        <fullName evidence="2">Amino acid adenylation domain-containing protein</fullName>
    </submittedName>
</protein>
<dbReference type="Pfam" id="PF03621">
    <property type="entry name" value="MbtH"/>
    <property type="match status" value="1"/>
</dbReference>
<sequence length="703" mass="75101">MTTSLDAAARPIAARTGIAPAAVLTAAVHVLLYRYTGSSRPVAGPAGTEVLPLEDGHTFGDVVNLRPTATDAPPEACLRIDSAGNSAVTGTVPGMEGHLRTLLDAAYDSPSVPISLLPLLTEAERRTMIMDWNADTAVLAGPSCLPDLFAAQVRRTPETTAVVCGSVRMTYAELDVRANRLAHLLRGKGVAPEMSVGVCLERSEMTVVAFLAVMKAGGVFVPLDPDYPDERIGVMLAEASVGVLITDSDLVPTLPVEKEACVLLDAAGLDAWPATPPPVSLTLEDLCALVFTSGSTGTPKCAMLTHGNLANYVGFWKACELDRRPMRVHLQMTSFAFVIFLADLTRALFTGATLVVVPREIVLSPGDLYELMIREGVNSAEFVPPVLKMLLDAAESDSRGLEFLDLLVAGGDVWPTVDYLRARRLCGPATRMISAYGMTETAIDSTWLADGEIDETAAVVPIGRPTPNTRAYVLDRHMQPLPSGVVGELYIGGLGVCRGYLGQAALTAERFVPDHLSGVPGGRLYRTGDLARWRADGVLEIFGRVDQQVKINGIRVELGEIEAVLRRHPRIRDAAVIAEGTALEERRLVAFIAVTGTVEGLEAYLRERLPETLVPSVVTQVAELPLNEHGKIARRGLGAGPTAPADDPAARMLVVVNAVGQYALWPARANVPAGWRVRGAPRSREEALRAVDALWTGPRPRSA</sequence>